<dbReference type="InterPro" id="IPR018497">
    <property type="entry name" value="Peptidase_M13_C"/>
</dbReference>
<dbReference type="AlphaFoldDB" id="A0AAD5Y020"/>
<evidence type="ECO:0000256" key="5">
    <source>
        <dbReference type="ARBA" id="ARBA00022801"/>
    </source>
</evidence>
<comment type="caution">
    <text evidence="10">The sequence shown here is derived from an EMBL/GenBank/DDBJ whole genome shotgun (WGS) entry which is preliminary data.</text>
</comment>
<keyword evidence="6" id="KW-0862">Zinc</keyword>
<keyword evidence="11" id="KW-1185">Reference proteome</keyword>
<sequence length="647" mass="74143">MVNPNVAIDPLNFDYSVAPTESFYRHVNGGWLARTNFPGDESRWGTFSELDAKSKNDLKEIFESFSNSKEGTALIAELFLSGMNEQQIEDYGFEPINDALVELDNIQDKAELLNYSAKYTLVIPDLKNSNVNMVMSGQNGISLPDKEYYVKETHLEKQKKFVEFVSKLFVEFGYNVVEAQKIAELVFSIEKRIAEFSVDTVDRRDIEKMYHKMSLEKVCELAPSINWAAFYGSLGLKDLDQVNLERTEFFQEIDKLISETDLQDLKLFIKAHVLIESSQYLPKRVADHHFDFFVTALTGVKERKPRFKAVIEFVGSKLGDDVSRLYVEKHFGDKAKAAAKEMVSFILEAFKERLETIDWMTEGTKVKALEKLSTFKVKIGYPDQWEDYSSLNGVIKRSNAYLTNVRAASEFATKLLLKEAGQLVDKEKWRMPAYMVNAYYNPLGNEIVFPAGILQPPFFYAPTDEYPLGNPAMNFGAIGMVISHEISHGYDDQGRAFDAQGNMNDWWQTEDSENFKSRAEKIIAQFNEYEFFGRSLNGKLCQGENIADLGGINVSYLALQKYISKHPQLPMHKKYTLEQLFFISFAQIWRNLIRKEKAIDLLISDPHSPGEFRVDGTLANLDTFHRAFGVLPGDRMYREAEKRVSIW</sequence>
<name>A0AAD5Y020_9FUNG</name>
<keyword evidence="3" id="KW-0645">Protease</keyword>
<organism evidence="10 11">
    <name type="scientific">Boothiomyces macroporosus</name>
    <dbReference type="NCBI Taxonomy" id="261099"/>
    <lineage>
        <taxon>Eukaryota</taxon>
        <taxon>Fungi</taxon>
        <taxon>Fungi incertae sedis</taxon>
        <taxon>Chytridiomycota</taxon>
        <taxon>Chytridiomycota incertae sedis</taxon>
        <taxon>Chytridiomycetes</taxon>
        <taxon>Rhizophydiales</taxon>
        <taxon>Terramycetaceae</taxon>
        <taxon>Boothiomyces</taxon>
    </lineage>
</organism>
<dbReference type="PROSITE" id="PS51885">
    <property type="entry name" value="NEPRILYSIN"/>
    <property type="match status" value="1"/>
</dbReference>
<dbReference type="Proteomes" id="UP001210925">
    <property type="component" value="Unassembled WGS sequence"/>
</dbReference>
<evidence type="ECO:0000256" key="3">
    <source>
        <dbReference type="ARBA" id="ARBA00022670"/>
    </source>
</evidence>
<comment type="cofactor">
    <cofactor evidence="1">
        <name>Zn(2+)</name>
        <dbReference type="ChEBI" id="CHEBI:29105"/>
    </cofactor>
</comment>
<comment type="similarity">
    <text evidence="2">Belongs to the peptidase M13 family.</text>
</comment>
<evidence type="ECO:0000313" key="10">
    <source>
        <dbReference type="EMBL" id="KAJ3251426.1"/>
    </source>
</evidence>
<dbReference type="InterPro" id="IPR024079">
    <property type="entry name" value="MetalloPept_cat_dom_sf"/>
</dbReference>
<dbReference type="InterPro" id="IPR008753">
    <property type="entry name" value="Peptidase_M13_N"/>
</dbReference>
<evidence type="ECO:0000256" key="6">
    <source>
        <dbReference type="ARBA" id="ARBA00022833"/>
    </source>
</evidence>
<feature type="domain" description="Peptidase M13 C-terminal" evidence="8">
    <location>
        <begin position="437"/>
        <end position="644"/>
    </location>
</feature>
<dbReference type="Pfam" id="PF05649">
    <property type="entry name" value="Peptidase_M13_N"/>
    <property type="match status" value="1"/>
</dbReference>
<keyword evidence="5" id="KW-0378">Hydrolase</keyword>
<keyword evidence="7" id="KW-0482">Metalloprotease</keyword>
<evidence type="ECO:0000256" key="1">
    <source>
        <dbReference type="ARBA" id="ARBA00001947"/>
    </source>
</evidence>
<dbReference type="Gene3D" id="3.40.390.10">
    <property type="entry name" value="Collagenase (Catalytic Domain)"/>
    <property type="match status" value="1"/>
</dbReference>
<dbReference type="GO" id="GO:0004222">
    <property type="term" value="F:metalloendopeptidase activity"/>
    <property type="evidence" value="ECO:0007669"/>
    <property type="project" value="InterPro"/>
</dbReference>
<dbReference type="Gene3D" id="1.10.1380.10">
    <property type="entry name" value="Neutral endopeptidase , domain2"/>
    <property type="match status" value="1"/>
</dbReference>
<evidence type="ECO:0000256" key="4">
    <source>
        <dbReference type="ARBA" id="ARBA00022723"/>
    </source>
</evidence>
<evidence type="ECO:0000313" key="11">
    <source>
        <dbReference type="Proteomes" id="UP001210925"/>
    </source>
</evidence>
<dbReference type="InterPro" id="IPR000718">
    <property type="entry name" value="Peptidase_M13"/>
</dbReference>
<accession>A0AAD5Y020</accession>
<evidence type="ECO:0000259" key="9">
    <source>
        <dbReference type="Pfam" id="PF05649"/>
    </source>
</evidence>
<dbReference type="SUPFAM" id="SSF55486">
    <property type="entry name" value="Metalloproteases ('zincins'), catalytic domain"/>
    <property type="match status" value="1"/>
</dbReference>
<dbReference type="CDD" id="cd08662">
    <property type="entry name" value="M13"/>
    <property type="match status" value="1"/>
</dbReference>
<evidence type="ECO:0000256" key="7">
    <source>
        <dbReference type="ARBA" id="ARBA00023049"/>
    </source>
</evidence>
<dbReference type="GO" id="GO:0046872">
    <property type="term" value="F:metal ion binding"/>
    <property type="evidence" value="ECO:0007669"/>
    <property type="project" value="UniProtKB-KW"/>
</dbReference>
<feature type="domain" description="Peptidase M13 N-terminal" evidence="9">
    <location>
        <begin position="19"/>
        <end position="382"/>
    </location>
</feature>
<gene>
    <name evidence="10" type="ORF">HK103_002406</name>
</gene>
<dbReference type="PANTHER" id="PTHR11733">
    <property type="entry name" value="ZINC METALLOPROTEASE FAMILY M13 NEPRILYSIN-RELATED"/>
    <property type="match status" value="1"/>
</dbReference>
<dbReference type="EMBL" id="JADGKB010000183">
    <property type="protein sequence ID" value="KAJ3251426.1"/>
    <property type="molecule type" value="Genomic_DNA"/>
</dbReference>
<evidence type="ECO:0000256" key="2">
    <source>
        <dbReference type="ARBA" id="ARBA00007357"/>
    </source>
</evidence>
<dbReference type="GO" id="GO:0016485">
    <property type="term" value="P:protein processing"/>
    <property type="evidence" value="ECO:0007669"/>
    <property type="project" value="TreeGrafter"/>
</dbReference>
<dbReference type="InterPro" id="IPR042089">
    <property type="entry name" value="Peptidase_M13_dom_2"/>
</dbReference>
<proteinExistence type="inferred from homology"/>
<protein>
    <submittedName>
        <fullName evidence="10">Uncharacterized protein</fullName>
    </submittedName>
</protein>
<keyword evidence="4" id="KW-0479">Metal-binding</keyword>
<dbReference type="PRINTS" id="PR00786">
    <property type="entry name" value="NEPRILYSIN"/>
</dbReference>
<dbReference type="Pfam" id="PF01431">
    <property type="entry name" value="Peptidase_M13"/>
    <property type="match status" value="1"/>
</dbReference>
<dbReference type="GO" id="GO:0005886">
    <property type="term" value="C:plasma membrane"/>
    <property type="evidence" value="ECO:0007669"/>
    <property type="project" value="TreeGrafter"/>
</dbReference>
<reference evidence="10" key="1">
    <citation type="submission" date="2020-05" db="EMBL/GenBank/DDBJ databases">
        <title>Phylogenomic resolution of chytrid fungi.</title>
        <authorList>
            <person name="Stajich J.E."/>
            <person name="Amses K."/>
            <person name="Simmons R."/>
            <person name="Seto K."/>
            <person name="Myers J."/>
            <person name="Bonds A."/>
            <person name="Quandt C.A."/>
            <person name="Barry K."/>
            <person name="Liu P."/>
            <person name="Grigoriev I."/>
            <person name="Longcore J.E."/>
            <person name="James T.Y."/>
        </authorList>
    </citation>
    <scope>NUCLEOTIDE SEQUENCE</scope>
    <source>
        <strain evidence="10">PLAUS21</strain>
    </source>
</reference>
<evidence type="ECO:0000259" key="8">
    <source>
        <dbReference type="Pfam" id="PF01431"/>
    </source>
</evidence>
<dbReference type="PANTHER" id="PTHR11733:SF167">
    <property type="entry name" value="FI17812P1-RELATED"/>
    <property type="match status" value="1"/>
</dbReference>